<name>A0A9Q0R8X0_ANAIG</name>
<accession>A0A9Q0R8X0</accession>
<dbReference type="Proteomes" id="UP001149090">
    <property type="component" value="Unassembled WGS sequence"/>
</dbReference>
<dbReference type="InterPro" id="IPR043129">
    <property type="entry name" value="ATPase_NBD"/>
</dbReference>
<keyword evidence="2" id="KW-1185">Reference proteome</keyword>
<gene>
    <name evidence="1" type="ORF">M0811_01824</name>
</gene>
<dbReference type="AlphaFoldDB" id="A0A9Q0R8X0"/>
<organism evidence="1 2">
    <name type="scientific">Anaeramoeba ignava</name>
    <name type="common">Anaerobic marine amoeba</name>
    <dbReference type="NCBI Taxonomy" id="1746090"/>
    <lineage>
        <taxon>Eukaryota</taxon>
        <taxon>Metamonada</taxon>
        <taxon>Anaeramoebidae</taxon>
        <taxon>Anaeramoeba</taxon>
    </lineage>
</organism>
<protein>
    <submittedName>
        <fullName evidence="1">Actin-7</fullName>
    </submittedName>
</protein>
<evidence type="ECO:0000313" key="2">
    <source>
        <dbReference type="Proteomes" id="UP001149090"/>
    </source>
</evidence>
<comment type="caution">
    <text evidence="1">The sequence shown here is derived from an EMBL/GenBank/DDBJ whole genome shotgun (WGS) entry which is preliminary data.</text>
</comment>
<evidence type="ECO:0000313" key="1">
    <source>
        <dbReference type="EMBL" id="KAJ5070843.1"/>
    </source>
</evidence>
<dbReference type="SUPFAM" id="SSF53067">
    <property type="entry name" value="Actin-like ATPase domain"/>
    <property type="match status" value="1"/>
</dbReference>
<dbReference type="Pfam" id="PF00022">
    <property type="entry name" value="Actin"/>
    <property type="match status" value="1"/>
</dbReference>
<dbReference type="EMBL" id="JAPDFW010000092">
    <property type="protein sequence ID" value="KAJ5070843.1"/>
    <property type="molecule type" value="Genomic_DNA"/>
</dbReference>
<proteinExistence type="predicted"/>
<dbReference type="OrthoDB" id="5132116at2759"/>
<dbReference type="Gene3D" id="3.30.420.40">
    <property type="match status" value="1"/>
</dbReference>
<sequence>MNYLMVKLLLLEMKDLDVQKFYFSLLSLEIEDPGIHEITFNSIFKSNHEIRKDLFSNIVLSGGSSLFPGIKQRFKQEINDLAKSKGMKAKVTSVLERKVFSLDWWFYVFFFSYFPKKVGSKRRV</sequence>
<dbReference type="PANTHER" id="PTHR11937">
    <property type="entry name" value="ACTIN"/>
    <property type="match status" value="1"/>
</dbReference>
<dbReference type="InterPro" id="IPR004000">
    <property type="entry name" value="Actin"/>
</dbReference>
<reference evidence="1" key="1">
    <citation type="submission" date="2022-10" db="EMBL/GenBank/DDBJ databases">
        <title>Novel sulphate-reducing endosymbionts in the free-living metamonad Anaeramoeba.</title>
        <authorList>
            <person name="Jerlstrom-Hultqvist J."/>
            <person name="Cepicka I."/>
            <person name="Gallot-Lavallee L."/>
            <person name="Salas-Leiva D."/>
            <person name="Curtis B.A."/>
            <person name="Zahonova K."/>
            <person name="Pipaliya S."/>
            <person name="Dacks J."/>
            <person name="Roger A.J."/>
        </authorList>
    </citation>
    <scope>NUCLEOTIDE SEQUENCE</scope>
    <source>
        <strain evidence="1">BMAN</strain>
    </source>
</reference>